<keyword evidence="2" id="KW-1185">Reference proteome</keyword>
<dbReference type="EMBL" id="OZ019895">
    <property type="protein sequence ID" value="CAK9221206.1"/>
    <property type="molecule type" value="Genomic_DNA"/>
</dbReference>
<evidence type="ECO:0000313" key="2">
    <source>
        <dbReference type="Proteomes" id="UP001497512"/>
    </source>
</evidence>
<name>A0ABP0UHZ1_9BRYO</name>
<evidence type="ECO:0008006" key="3">
    <source>
        <dbReference type="Google" id="ProtNLM"/>
    </source>
</evidence>
<dbReference type="Proteomes" id="UP001497512">
    <property type="component" value="Chromosome 3"/>
</dbReference>
<organism evidence="1 2">
    <name type="scientific">Sphagnum troendelagicum</name>
    <dbReference type="NCBI Taxonomy" id="128251"/>
    <lineage>
        <taxon>Eukaryota</taxon>
        <taxon>Viridiplantae</taxon>
        <taxon>Streptophyta</taxon>
        <taxon>Embryophyta</taxon>
        <taxon>Bryophyta</taxon>
        <taxon>Sphagnophytina</taxon>
        <taxon>Sphagnopsida</taxon>
        <taxon>Sphagnales</taxon>
        <taxon>Sphagnaceae</taxon>
        <taxon>Sphagnum</taxon>
    </lineage>
</organism>
<accession>A0ABP0UHZ1</accession>
<evidence type="ECO:0000313" key="1">
    <source>
        <dbReference type="EMBL" id="CAK9221206.1"/>
    </source>
</evidence>
<sequence length="143" mass="15713">MRLWEKSNSKFEGELMPDVPKLFKLVKKMFNELVLVAHYVMVAAKSLTGNGVDVAMYSHLMTKSGCELGPETVLPPHFQTHATGKGLRDMDETAQFLLEFGKADEVAVAVDLLPKVLPTVKTSTFINIAVCCLGKHGLHETAL</sequence>
<proteinExistence type="predicted"/>
<gene>
    <name evidence="1" type="ORF">CSSPTR1EN2_LOCUS15840</name>
</gene>
<protein>
    <recommendedName>
        <fullName evidence="3">Pentatricopeptide repeat-containing protein</fullName>
    </recommendedName>
</protein>
<reference evidence="1" key="1">
    <citation type="submission" date="2024-02" db="EMBL/GenBank/DDBJ databases">
        <authorList>
            <consortium name="ELIXIR-Norway"/>
            <consortium name="Elixir Norway"/>
        </authorList>
    </citation>
    <scope>NUCLEOTIDE SEQUENCE</scope>
</reference>